<dbReference type="InterPro" id="IPR013486">
    <property type="entry name" value="SpoIID/LytB"/>
</dbReference>
<evidence type="ECO:0000313" key="4">
    <source>
        <dbReference type="Proteomes" id="UP000231267"/>
    </source>
</evidence>
<dbReference type="InterPro" id="IPR013693">
    <property type="entry name" value="SpoIID/LytB_N"/>
</dbReference>
<dbReference type="Proteomes" id="UP000231267">
    <property type="component" value="Unassembled WGS sequence"/>
</dbReference>
<comment type="caution">
    <text evidence="3">The sequence shown here is derived from an EMBL/GenBank/DDBJ whole genome shotgun (WGS) entry which is preliminary data.</text>
</comment>
<organism evidence="3 4">
    <name type="scientific">Candidatus Taenaricola geysiri</name>
    <dbReference type="NCBI Taxonomy" id="1974752"/>
    <lineage>
        <taxon>Bacteria</taxon>
        <taxon>Pseudomonadati</taxon>
        <taxon>Candidatus Omnitrophota</taxon>
        <taxon>Candidatus Taenaricola</taxon>
    </lineage>
</organism>
<dbReference type="AlphaFoldDB" id="A0A2J0LFM8"/>
<protein>
    <recommendedName>
        <fullName evidence="2">Sporulation stage II protein D amidase enhancer LytB N-terminal domain-containing protein</fullName>
    </recommendedName>
</protein>
<feature type="signal peptide" evidence="1">
    <location>
        <begin position="1"/>
        <end position="22"/>
    </location>
</feature>
<dbReference type="GO" id="GO:0030435">
    <property type="term" value="P:sporulation resulting in formation of a cellular spore"/>
    <property type="evidence" value="ECO:0007669"/>
    <property type="project" value="InterPro"/>
</dbReference>
<dbReference type="EMBL" id="PFGP01000040">
    <property type="protein sequence ID" value="PIW66651.1"/>
    <property type="molecule type" value="Genomic_DNA"/>
</dbReference>
<sequence>MKKAIVFISAAFIFFAHFAAYADEPAPGYKPPIVRVAVIKGVKDLILSVRGKVQIRPFQSDDILYEADSLAKSEASAQSWGVKIADMDFKFYGIRIIPSNEATIDIGKRSFRGEVDIIRQKDETLLVVNHIIVEDYLKGVLYHEVSHWWPIAVLEAQAIASRSFALYQAAANKNRDYDLETDVYSQVYGGATSERYRTNKAVVNTAGKVLMYKDKILPAYFHATCAGHTEDASVLWKTDLTPLKGVICGFCNRSPHFHWKKRILVKDIQKAIGIKNIKSISPKKFDSSGRIVALDIQTSEGKITEYSAKDFRQKLGGNTIKSAIFTVSIRLKRGKKYAYFEGAGWGHGVGMCQWGAFGMARKGHNAQDILKHYYPGADIEIYAE</sequence>
<proteinExistence type="predicted"/>
<dbReference type="Pfam" id="PF08486">
    <property type="entry name" value="SpoIID"/>
    <property type="match status" value="1"/>
</dbReference>
<dbReference type="NCBIfam" id="TIGR02669">
    <property type="entry name" value="SpoIID_LytB"/>
    <property type="match status" value="1"/>
</dbReference>
<evidence type="ECO:0000313" key="3">
    <source>
        <dbReference type="EMBL" id="PIW66651.1"/>
    </source>
</evidence>
<keyword evidence="1" id="KW-0732">Signal</keyword>
<dbReference type="GO" id="GO:0030288">
    <property type="term" value="C:outer membrane-bounded periplasmic space"/>
    <property type="evidence" value="ECO:0007669"/>
    <property type="project" value="TreeGrafter"/>
</dbReference>
<evidence type="ECO:0000256" key="1">
    <source>
        <dbReference type="SAM" id="SignalP"/>
    </source>
</evidence>
<name>A0A2J0LFM8_9BACT</name>
<dbReference type="InterPro" id="IPR051922">
    <property type="entry name" value="Bact_Sporulation_Assoc"/>
</dbReference>
<dbReference type="PANTHER" id="PTHR30032:SF4">
    <property type="entry name" value="AMIDASE ENHANCER"/>
    <property type="match status" value="1"/>
</dbReference>
<reference evidence="3 4" key="1">
    <citation type="submission" date="2017-09" db="EMBL/GenBank/DDBJ databases">
        <title>Depth-based differentiation of microbial function through sediment-hosted aquifers and enrichment of novel symbionts in the deep terrestrial subsurface.</title>
        <authorList>
            <person name="Probst A.J."/>
            <person name="Ladd B."/>
            <person name="Jarett J.K."/>
            <person name="Geller-Mcgrath D.E."/>
            <person name="Sieber C.M."/>
            <person name="Emerson J.B."/>
            <person name="Anantharaman K."/>
            <person name="Thomas B.C."/>
            <person name="Malmstrom R."/>
            <person name="Stieglmeier M."/>
            <person name="Klingl A."/>
            <person name="Woyke T."/>
            <person name="Ryan C.M."/>
            <person name="Banfield J.F."/>
        </authorList>
    </citation>
    <scope>NUCLEOTIDE SEQUENCE [LARGE SCALE GENOMIC DNA]</scope>
    <source>
        <strain evidence="3">CG12_big_fil_rev_8_21_14_0_65_43_15</strain>
    </source>
</reference>
<evidence type="ECO:0000259" key="2">
    <source>
        <dbReference type="Pfam" id="PF08486"/>
    </source>
</evidence>
<feature type="chain" id="PRO_5014384931" description="Sporulation stage II protein D amidase enhancer LytB N-terminal domain-containing protein" evidence="1">
    <location>
        <begin position="23"/>
        <end position="384"/>
    </location>
</feature>
<accession>A0A2J0LFM8</accession>
<dbReference type="PANTHER" id="PTHR30032">
    <property type="entry name" value="N-ACETYLMURAMOYL-L-ALANINE AMIDASE-RELATED"/>
    <property type="match status" value="1"/>
</dbReference>
<gene>
    <name evidence="3" type="ORF">COW11_02205</name>
</gene>
<feature type="domain" description="Sporulation stage II protein D amidase enhancer LytB N-terminal" evidence="2">
    <location>
        <begin position="122"/>
        <end position="212"/>
    </location>
</feature>